<dbReference type="InterPro" id="IPR007791">
    <property type="entry name" value="DjlA_N"/>
</dbReference>
<accession>A0A381QZJ3</accession>
<dbReference type="AlphaFoldDB" id="A0A381QZJ3"/>
<dbReference type="Pfam" id="PF05099">
    <property type="entry name" value="TerB"/>
    <property type="match status" value="1"/>
</dbReference>
<sequence length="153" mass="17714">MLNSIRQFFEKKLVNNEEEQTSSSIAKTDLACAALLIEVINSDHKLEEQETQAFLSVLQNNLNIPSEDIDELVGLAENQAKEATSLYEFTRLINNEYEYTQKVGLIENMWRIAFSDNKLDKYEDHLIRKISDLIYVSHSDFIRAKLKVRDANN</sequence>
<organism evidence="2">
    <name type="scientific">marine metagenome</name>
    <dbReference type="NCBI Taxonomy" id="408172"/>
    <lineage>
        <taxon>unclassified sequences</taxon>
        <taxon>metagenomes</taxon>
        <taxon>ecological metagenomes</taxon>
    </lineage>
</organism>
<protein>
    <recommendedName>
        <fullName evidence="1">Co-chaperone DjlA N-terminal domain-containing protein</fullName>
    </recommendedName>
</protein>
<name>A0A381QZJ3_9ZZZZ</name>
<evidence type="ECO:0000313" key="2">
    <source>
        <dbReference type="EMBL" id="SUZ84600.1"/>
    </source>
</evidence>
<dbReference type="InterPro" id="IPR029024">
    <property type="entry name" value="TerB-like"/>
</dbReference>
<proteinExistence type="predicted"/>
<evidence type="ECO:0000259" key="1">
    <source>
        <dbReference type="Pfam" id="PF05099"/>
    </source>
</evidence>
<reference evidence="2" key="1">
    <citation type="submission" date="2018-05" db="EMBL/GenBank/DDBJ databases">
        <authorList>
            <person name="Lanie J.A."/>
            <person name="Ng W.-L."/>
            <person name="Kazmierczak K.M."/>
            <person name="Andrzejewski T.M."/>
            <person name="Davidsen T.M."/>
            <person name="Wayne K.J."/>
            <person name="Tettelin H."/>
            <person name="Glass J.I."/>
            <person name="Rusch D."/>
            <person name="Podicherti R."/>
            <person name="Tsui H.-C.T."/>
            <person name="Winkler M.E."/>
        </authorList>
    </citation>
    <scope>NUCLEOTIDE SEQUENCE</scope>
</reference>
<dbReference type="EMBL" id="UINC01001598">
    <property type="protein sequence ID" value="SUZ84600.1"/>
    <property type="molecule type" value="Genomic_DNA"/>
</dbReference>
<dbReference type="Gene3D" id="1.10.3680.10">
    <property type="entry name" value="TerB-like"/>
    <property type="match status" value="1"/>
</dbReference>
<dbReference type="SUPFAM" id="SSF158682">
    <property type="entry name" value="TerB-like"/>
    <property type="match status" value="1"/>
</dbReference>
<gene>
    <name evidence="2" type="ORF">METZ01_LOCUS37454</name>
</gene>
<feature type="domain" description="Co-chaperone DjlA N-terminal" evidence="1">
    <location>
        <begin position="30"/>
        <end position="145"/>
    </location>
</feature>
<dbReference type="CDD" id="cd07313">
    <property type="entry name" value="terB_like_2"/>
    <property type="match status" value="1"/>
</dbReference>